<dbReference type="EMBL" id="CAUYUJ010020858">
    <property type="protein sequence ID" value="CAK0900948.1"/>
    <property type="molecule type" value="Genomic_DNA"/>
</dbReference>
<dbReference type="CDD" id="cd10527">
    <property type="entry name" value="SET_LSMT"/>
    <property type="match status" value="1"/>
</dbReference>
<organism evidence="3 4">
    <name type="scientific">Prorocentrum cordatum</name>
    <dbReference type="NCBI Taxonomy" id="2364126"/>
    <lineage>
        <taxon>Eukaryota</taxon>
        <taxon>Sar</taxon>
        <taxon>Alveolata</taxon>
        <taxon>Dinophyceae</taxon>
        <taxon>Prorocentrales</taxon>
        <taxon>Prorocentraceae</taxon>
        <taxon>Prorocentrum</taxon>
    </lineage>
</organism>
<proteinExistence type="predicted"/>
<dbReference type="SUPFAM" id="SSF82199">
    <property type="entry name" value="SET domain"/>
    <property type="match status" value="1"/>
</dbReference>
<evidence type="ECO:0000259" key="2">
    <source>
        <dbReference type="PROSITE" id="PS50280"/>
    </source>
</evidence>
<gene>
    <name evidence="3" type="ORF">PCOR1329_LOCUS78082</name>
</gene>
<feature type="region of interest" description="Disordered" evidence="1">
    <location>
        <begin position="1"/>
        <end position="40"/>
    </location>
</feature>
<feature type="compositionally biased region" description="Basic and acidic residues" evidence="1">
    <location>
        <begin position="24"/>
        <end position="40"/>
    </location>
</feature>
<feature type="compositionally biased region" description="Polar residues" evidence="1">
    <location>
        <begin position="1"/>
        <end position="12"/>
    </location>
</feature>
<dbReference type="InterPro" id="IPR001214">
    <property type="entry name" value="SET_dom"/>
</dbReference>
<dbReference type="PANTHER" id="PTHR13271">
    <property type="entry name" value="UNCHARACTERIZED PUTATIVE METHYLTRANSFERASE"/>
    <property type="match status" value="1"/>
</dbReference>
<dbReference type="Gene3D" id="3.90.1410.10">
    <property type="entry name" value="set domain protein methyltransferase, domain 1"/>
    <property type="match status" value="1"/>
</dbReference>
<dbReference type="InterPro" id="IPR046341">
    <property type="entry name" value="SET_dom_sf"/>
</dbReference>
<feature type="domain" description="SET" evidence="2">
    <location>
        <begin position="146"/>
        <end position="389"/>
    </location>
</feature>
<dbReference type="PROSITE" id="PS50280">
    <property type="entry name" value="SET"/>
    <property type="match status" value="1"/>
</dbReference>
<dbReference type="Proteomes" id="UP001189429">
    <property type="component" value="Unassembled WGS sequence"/>
</dbReference>
<keyword evidence="4" id="KW-1185">Reference proteome</keyword>
<dbReference type="InterPro" id="IPR050600">
    <property type="entry name" value="SETD3_SETD6_MTase"/>
</dbReference>
<evidence type="ECO:0000313" key="3">
    <source>
        <dbReference type="EMBL" id="CAK0900948.1"/>
    </source>
</evidence>
<dbReference type="Pfam" id="PF00856">
    <property type="entry name" value="SET"/>
    <property type="match status" value="1"/>
</dbReference>
<evidence type="ECO:0000256" key="1">
    <source>
        <dbReference type="SAM" id="MobiDB-lite"/>
    </source>
</evidence>
<protein>
    <recommendedName>
        <fullName evidence="2">SET domain-containing protein</fullName>
    </recommendedName>
</protein>
<sequence length="583" mass="62785">MACQGVAQSSTEAAPATAHGVEAGPRRWPDRAEPQTERRRLVARVPEDAVPGETKLRIRVGPEESLVARVPASACPGADGLAFMRDGSGSWCAELVPGQVLQASSLVADPSPGKICTSVTLTHVALDPDQGFQELREAAVAAGAVVSPKIRRSSVEGLGIAGMVAHEPIEEGELLLSIPSSLHLTPSRLSRAMPELHAAVCSLPGLCDRLRVEVTHAACLAAMLGEAICRAEALASGGAEEPPPASAAARVWARYCDALLGEDFSDHPYWRCLDDAEQARALLAPSREYEHAGAMVRELVRAYWAIARGVAAELLGTRFDAGLLIQARLCVLSRVFRTSERYAAVPLVDLFNHSEQPGAAWLWDAGRDAMVVTACRAHAPQEQICISYGAHSNPLLFRTYGFTLPPGAEPSWTFVLQGTKPRALYEKYLPARHAELNIHLDSAQFQDSLVEALNACAEVGQDPREFLLELCRQCQRPYEDDPLLRPALAALARRRGSDPSSGAWWEEAVPARAARWEEPCRRVKMSEYLCLVAHAEAAEVALGRPPAGGGCLAAAATVRSLLADAFEELRQHGRFGIDVRPAC</sequence>
<reference evidence="3" key="1">
    <citation type="submission" date="2023-10" db="EMBL/GenBank/DDBJ databases">
        <authorList>
            <person name="Chen Y."/>
            <person name="Shah S."/>
            <person name="Dougan E. K."/>
            <person name="Thang M."/>
            <person name="Chan C."/>
        </authorList>
    </citation>
    <scope>NUCLEOTIDE SEQUENCE [LARGE SCALE GENOMIC DNA]</scope>
</reference>
<evidence type="ECO:0000313" key="4">
    <source>
        <dbReference type="Proteomes" id="UP001189429"/>
    </source>
</evidence>
<name>A0ABN9XQN5_9DINO</name>
<comment type="caution">
    <text evidence="3">The sequence shown here is derived from an EMBL/GenBank/DDBJ whole genome shotgun (WGS) entry which is preliminary data.</text>
</comment>
<accession>A0ABN9XQN5</accession>